<dbReference type="AlphaFoldDB" id="A0A235CM80"/>
<dbReference type="PANTHER" id="PTHR42866:SF2">
    <property type="entry name" value="3-DEOXY-MANNO-OCTULOSONATE CYTIDYLYLTRANSFERASE, MITOCHONDRIAL"/>
    <property type="match status" value="1"/>
</dbReference>
<dbReference type="NCBIfam" id="TIGR00466">
    <property type="entry name" value="kdsB"/>
    <property type="match status" value="1"/>
</dbReference>
<evidence type="ECO:0000313" key="7">
    <source>
        <dbReference type="EMBL" id="TDW62589.1"/>
    </source>
</evidence>
<evidence type="ECO:0000256" key="2">
    <source>
        <dbReference type="ARBA" id="ARBA00022679"/>
    </source>
</evidence>
<dbReference type="GO" id="GO:0033468">
    <property type="term" value="P:CMP-keto-3-deoxy-D-manno-octulosonic acid biosynthetic process"/>
    <property type="evidence" value="ECO:0007669"/>
    <property type="project" value="UniProtKB-UniRule"/>
</dbReference>
<dbReference type="GO" id="GO:0008690">
    <property type="term" value="F:3-deoxy-manno-octulosonate cytidylyltransferase activity"/>
    <property type="evidence" value="ECO:0007669"/>
    <property type="project" value="UniProtKB-UniRule"/>
</dbReference>
<dbReference type="InterPro" id="IPR003329">
    <property type="entry name" value="Cytidylyl_trans"/>
</dbReference>
<reference evidence="7 9" key="2">
    <citation type="submission" date="2019-03" db="EMBL/GenBank/DDBJ databases">
        <title>Genomic Encyclopedia of Archaeal and Bacterial Type Strains, Phase II (KMG-II): from individual species to whole genera.</title>
        <authorList>
            <person name="Goeker M."/>
        </authorList>
    </citation>
    <scope>NUCLEOTIDE SEQUENCE [LARGE SCALE GENOMIC DNA]</scope>
    <source>
        <strain evidence="7 9">DSM 15594</strain>
    </source>
</reference>
<dbReference type="NCBIfam" id="NF009905">
    <property type="entry name" value="PRK13368.1"/>
    <property type="match status" value="1"/>
</dbReference>
<dbReference type="InterPro" id="IPR004528">
    <property type="entry name" value="KdsB"/>
</dbReference>
<comment type="function">
    <text evidence="5">Activates KDO (a required 8-carbon sugar) for incorporation into bacterial lipopolysaccharide in Gram-negative bacteria.</text>
</comment>
<comment type="catalytic activity">
    <reaction evidence="5">
        <text>3-deoxy-alpha-D-manno-oct-2-ulosonate + CTP = CMP-3-deoxy-beta-D-manno-octulosonate + diphosphate</text>
        <dbReference type="Rhea" id="RHEA:23448"/>
        <dbReference type="ChEBI" id="CHEBI:33019"/>
        <dbReference type="ChEBI" id="CHEBI:37563"/>
        <dbReference type="ChEBI" id="CHEBI:85986"/>
        <dbReference type="ChEBI" id="CHEBI:85987"/>
        <dbReference type="EC" id="2.7.7.38"/>
    </reaction>
</comment>
<dbReference type="UniPathway" id="UPA00358">
    <property type="reaction ID" value="UER00476"/>
</dbReference>
<protein>
    <recommendedName>
        <fullName evidence="5">3-deoxy-manno-octulosonate cytidylyltransferase</fullName>
        <ecNumber evidence="5">2.7.7.38</ecNumber>
    </recommendedName>
    <alternativeName>
        <fullName evidence="5">CMP-2-keto-3-deoxyoctulosonic acid synthase</fullName>
        <shortName evidence="5">CKS</shortName>
        <shortName evidence="5">CMP-KDO synthase</shortName>
    </alternativeName>
</protein>
<dbReference type="FunFam" id="3.90.550.10:FF:000011">
    <property type="entry name" value="3-deoxy-manno-octulosonate cytidylyltransferase"/>
    <property type="match status" value="1"/>
</dbReference>
<comment type="caution">
    <text evidence="6">The sequence shown here is derived from an EMBL/GenBank/DDBJ whole genome shotgun (WGS) entry which is preliminary data.</text>
</comment>
<comment type="similarity">
    <text evidence="5">Belongs to the KdsB family.</text>
</comment>
<evidence type="ECO:0000256" key="4">
    <source>
        <dbReference type="ARBA" id="ARBA00022985"/>
    </source>
</evidence>
<dbReference type="HAMAP" id="MF_00057">
    <property type="entry name" value="KdsB"/>
    <property type="match status" value="1"/>
</dbReference>
<dbReference type="NCBIfam" id="NF003950">
    <property type="entry name" value="PRK05450.1-3"/>
    <property type="match status" value="1"/>
</dbReference>
<organism evidence="6 8">
    <name type="scientific">Oceanimonas baumannii</name>
    <dbReference type="NCBI Taxonomy" id="129578"/>
    <lineage>
        <taxon>Bacteria</taxon>
        <taxon>Pseudomonadati</taxon>
        <taxon>Pseudomonadota</taxon>
        <taxon>Gammaproteobacteria</taxon>
        <taxon>Aeromonadales</taxon>
        <taxon>Aeromonadaceae</taxon>
        <taxon>Oceanimonas</taxon>
    </lineage>
</organism>
<comment type="subcellular location">
    <subcellularLocation>
        <location evidence="5">Cytoplasm</location>
    </subcellularLocation>
    <subcellularLocation>
        <location evidence="1">Membrane</location>
    </subcellularLocation>
</comment>
<dbReference type="RefSeq" id="WP_094277495.1">
    <property type="nucleotide sequence ID" value="NZ_JBLWZI010000020.1"/>
</dbReference>
<dbReference type="EMBL" id="SODO01000001">
    <property type="protein sequence ID" value="TDW62589.1"/>
    <property type="molecule type" value="Genomic_DNA"/>
</dbReference>
<name>A0A235CM80_9GAMM</name>
<dbReference type="EMBL" id="NQJF01000004">
    <property type="protein sequence ID" value="OYD25127.1"/>
    <property type="molecule type" value="Genomic_DNA"/>
</dbReference>
<dbReference type="Gene3D" id="3.90.550.10">
    <property type="entry name" value="Spore Coat Polysaccharide Biosynthesis Protein SpsA, Chain A"/>
    <property type="match status" value="1"/>
</dbReference>
<dbReference type="OrthoDB" id="9815559at2"/>
<dbReference type="PANTHER" id="PTHR42866">
    <property type="entry name" value="3-DEOXY-MANNO-OCTULOSONATE CYTIDYLYLTRANSFERASE"/>
    <property type="match status" value="1"/>
</dbReference>
<reference evidence="6 8" key="1">
    <citation type="submission" date="2017-08" db="EMBL/GenBank/DDBJ databases">
        <title>Draft Genome Sequence of the Marine Bacterium Oceanimonas baumannii ATCC 700832.</title>
        <authorList>
            <person name="Mcclelland W.D."/>
            <person name="Brennan M.A."/>
            <person name="Trachtenberg A.M."/>
            <person name="Maclea K.S."/>
        </authorList>
    </citation>
    <scope>NUCLEOTIDE SEQUENCE [LARGE SCALE GENOMIC DNA]</scope>
    <source>
        <strain evidence="6 8">ATCC 700832</strain>
    </source>
</reference>
<comment type="pathway">
    <text evidence="5">Nucleotide-sugar biosynthesis; CMP-3-deoxy-D-manno-octulosonate biosynthesis; CMP-3-deoxy-D-manno-octulosonate from 3-deoxy-D-manno-octulosonate and CTP: step 1/1.</text>
</comment>
<dbReference type="NCBIfam" id="NF003952">
    <property type="entry name" value="PRK05450.1-5"/>
    <property type="match status" value="1"/>
</dbReference>
<evidence type="ECO:0000256" key="1">
    <source>
        <dbReference type="ARBA" id="ARBA00004370"/>
    </source>
</evidence>
<dbReference type="SUPFAM" id="SSF53448">
    <property type="entry name" value="Nucleotide-diphospho-sugar transferases"/>
    <property type="match status" value="1"/>
</dbReference>
<dbReference type="CDD" id="cd02517">
    <property type="entry name" value="CMP-KDO-Synthetase"/>
    <property type="match status" value="1"/>
</dbReference>
<dbReference type="GO" id="GO:0009103">
    <property type="term" value="P:lipopolysaccharide biosynthetic process"/>
    <property type="evidence" value="ECO:0007669"/>
    <property type="project" value="UniProtKB-UniRule"/>
</dbReference>
<keyword evidence="5" id="KW-0963">Cytoplasm</keyword>
<evidence type="ECO:0000313" key="8">
    <source>
        <dbReference type="Proteomes" id="UP000243640"/>
    </source>
</evidence>
<dbReference type="Proteomes" id="UP000243640">
    <property type="component" value="Unassembled WGS sequence"/>
</dbReference>
<gene>
    <name evidence="5" type="primary">kdsB</name>
    <name evidence="6" type="ORF">B6S09_05435</name>
    <name evidence="7" type="ORF">LY04_00663</name>
</gene>
<keyword evidence="3 5" id="KW-0548">Nucleotidyltransferase</keyword>
<evidence type="ECO:0000256" key="3">
    <source>
        <dbReference type="ARBA" id="ARBA00022695"/>
    </source>
</evidence>
<keyword evidence="2 5" id="KW-0808">Transferase</keyword>
<dbReference type="EC" id="2.7.7.38" evidence="5"/>
<dbReference type="Proteomes" id="UP000295058">
    <property type="component" value="Unassembled WGS sequence"/>
</dbReference>
<dbReference type="Pfam" id="PF02348">
    <property type="entry name" value="CTP_transf_3"/>
    <property type="match status" value="1"/>
</dbReference>
<accession>A0A235CM80</accession>
<keyword evidence="4 5" id="KW-0448">Lipopolysaccharide biosynthesis</keyword>
<evidence type="ECO:0000313" key="6">
    <source>
        <dbReference type="EMBL" id="OYD25127.1"/>
    </source>
</evidence>
<keyword evidence="9" id="KW-1185">Reference proteome</keyword>
<sequence length="246" mass="26483">MSFIVVIPARMQSTRLPGKPLADIHGKSMIERVAEQALKSGAERVVVATDDHRIGDALAHCPVEICLTGSHHESGTERLAEVVTRLQLAPDDIVVNVQGDEPLLPPALINEVAALLATGDAPMATLATPLLRADELTDPNVVKVVHSLQGRALYFSRAPIPFDRDDNNTALDHCLRHIGIYAYRAGFISRYVALPAGPLEQLEKLEQLRVLWHGEPIALGVASEVPPAGVDTPADLEAVRRHLAAG</sequence>
<evidence type="ECO:0000313" key="9">
    <source>
        <dbReference type="Proteomes" id="UP000295058"/>
    </source>
</evidence>
<proteinExistence type="inferred from homology"/>
<dbReference type="InterPro" id="IPR029044">
    <property type="entry name" value="Nucleotide-diphossugar_trans"/>
</dbReference>
<dbReference type="GO" id="GO:0016020">
    <property type="term" value="C:membrane"/>
    <property type="evidence" value="ECO:0007669"/>
    <property type="project" value="UniProtKB-SubCell"/>
</dbReference>
<evidence type="ECO:0000256" key="5">
    <source>
        <dbReference type="HAMAP-Rule" id="MF_00057"/>
    </source>
</evidence>
<dbReference type="GO" id="GO:0005829">
    <property type="term" value="C:cytosol"/>
    <property type="evidence" value="ECO:0007669"/>
    <property type="project" value="TreeGrafter"/>
</dbReference>